<dbReference type="GO" id="GO:0004852">
    <property type="term" value="F:uroporphyrinogen-III synthase activity"/>
    <property type="evidence" value="ECO:0007669"/>
    <property type="project" value="InterPro"/>
</dbReference>
<keyword evidence="6" id="KW-0949">S-adenosyl-L-methionine</keyword>
<evidence type="ECO:0000256" key="5">
    <source>
        <dbReference type="ARBA" id="ARBA00022679"/>
    </source>
</evidence>
<dbReference type="InterPro" id="IPR036803">
    <property type="entry name" value="Porphobilinogen_deaminase_C_sf"/>
</dbReference>
<evidence type="ECO:0000256" key="7">
    <source>
        <dbReference type="ARBA" id="ARBA00023244"/>
    </source>
</evidence>
<feature type="domain" description="Tetrapyrrole biosynthesis uroporphyrinogen III synthase" evidence="13">
    <location>
        <begin position="559"/>
        <end position="777"/>
    </location>
</feature>
<comment type="function">
    <text evidence="1 9">Tetrapolymerization of the monopyrrole PBG into the hydroxymethylbilane pre-uroporphyrinogen in several discrete steps.</text>
</comment>
<dbReference type="InterPro" id="IPR035996">
    <property type="entry name" value="4pyrrol_Methylase_sf"/>
</dbReference>
<dbReference type="Gene3D" id="3.30.160.40">
    <property type="entry name" value="Porphobilinogen deaminase, C-terminal domain"/>
    <property type="match status" value="1"/>
</dbReference>
<dbReference type="RefSeq" id="WP_154430312.1">
    <property type="nucleotide sequence ID" value="NZ_VUNI01000017.1"/>
</dbReference>
<dbReference type="InterPro" id="IPR050161">
    <property type="entry name" value="Siro_Cobalamin_biosynth"/>
</dbReference>
<dbReference type="GO" id="GO:0005737">
    <property type="term" value="C:cytoplasm"/>
    <property type="evidence" value="ECO:0007669"/>
    <property type="project" value="UniProtKB-UniRule"/>
</dbReference>
<dbReference type="GO" id="GO:0004851">
    <property type="term" value="F:uroporphyrin-III C-methyltransferase activity"/>
    <property type="evidence" value="ECO:0007669"/>
    <property type="project" value="UniProtKB-ARBA"/>
</dbReference>
<dbReference type="SUPFAM" id="SSF69618">
    <property type="entry name" value="HemD-like"/>
    <property type="match status" value="1"/>
</dbReference>
<dbReference type="Gene3D" id="3.40.1010.10">
    <property type="entry name" value="Cobalt-precorrin-4 Transmethylase, Domain 1"/>
    <property type="match status" value="1"/>
</dbReference>
<dbReference type="InterPro" id="IPR022418">
    <property type="entry name" value="Porphobilinogen_deaminase_C"/>
</dbReference>
<dbReference type="EC" id="2.5.1.61" evidence="9"/>
<dbReference type="PANTHER" id="PTHR45790">
    <property type="entry name" value="SIROHEME SYNTHASE-RELATED"/>
    <property type="match status" value="1"/>
</dbReference>
<dbReference type="NCBIfam" id="NF004790">
    <property type="entry name" value="PRK06136.1"/>
    <property type="match status" value="1"/>
</dbReference>
<accession>A0A6L5YTP5</accession>
<dbReference type="InterPro" id="IPR003043">
    <property type="entry name" value="Uropor_MeTrfase_CS"/>
</dbReference>
<dbReference type="CDD" id="cd11642">
    <property type="entry name" value="SUMT"/>
    <property type="match status" value="1"/>
</dbReference>
<evidence type="ECO:0000256" key="8">
    <source>
        <dbReference type="ARBA" id="ARBA00048169"/>
    </source>
</evidence>
<dbReference type="PRINTS" id="PR00151">
    <property type="entry name" value="PORPHBDMNASE"/>
</dbReference>
<proteinExistence type="inferred from homology"/>
<dbReference type="NCBIfam" id="TIGR00212">
    <property type="entry name" value="hemC"/>
    <property type="match status" value="1"/>
</dbReference>
<dbReference type="FunFam" id="3.30.950.10:FF:000001">
    <property type="entry name" value="Siroheme synthase"/>
    <property type="match status" value="1"/>
</dbReference>
<evidence type="ECO:0000256" key="1">
    <source>
        <dbReference type="ARBA" id="ARBA00002869"/>
    </source>
</evidence>
<comment type="miscellaneous">
    <text evidence="9">The porphobilinogen subunits are added to the dipyrromethane group.</text>
</comment>
<comment type="similarity">
    <text evidence="2 9">Belongs to the HMBS family.</text>
</comment>
<evidence type="ECO:0000256" key="3">
    <source>
        <dbReference type="ARBA" id="ARBA00011245"/>
    </source>
</evidence>
<dbReference type="Pfam" id="PF03900">
    <property type="entry name" value="Porphobil_deamC"/>
    <property type="match status" value="1"/>
</dbReference>
<organism evidence="15 16">
    <name type="scientific">Roseburia porci</name>
    <dbReference type="NCBI Taxonomy" id="2605790"/>
    <lineage>
        <taxon>Bacteria</taxon>
        <taxon>Bacillati</taxon>
        <taxon>Bacillota</taxon>
        <taxon>Clostridia</taxon>
        <taxon>Lachnospirales</taxon>
        <taxon>Lachnospiraceae</taxon>
        <taxon>Roseburia</taxon>
    </lineage>
</organism>
<keyword evidence="4 10" id="KW-0489">Methyltransferase</keyword>
<evidence type="ECO:0000256" key="2">
    <source>
        <dbReference type="ARBA" id="ARBA00005638"/>
    </source>
</evidence>
<dbReference type="Pfam" id="PF02602">
    <property type="entry name" value="HEM4"/>
    <property type="match status" value="1"/>
</dbReference>
<dbReference type="HAMAP" id="MF_00260">
    <property type="entry name" value="Porphobil_deam"/>
    <property type="match status" value="1"/>
</dbReference>
<feature type="domain" description="Porphobilinogen deaminase C-terminal" evidence="14">
    <location>
        <begin position="224"/>
        <end position="290"/>
    </location>
</feature>
<reference evidence="15 16" key="1">
    <citation type="submission" date="2019-08" db="EMBL/GenBank/DDBJ databases">
        <title>In-depth cultivation of the pig gut microbiome towards novel bacterial diversity and tailored functional studies.</title>
        <authorList>
            <person name="Wylensek D."/>
            <person name="Hitch T.C.A."/>
            <person name="Clavel T."/>
        </authorList>
    </citation>
    <scope>NUCLEOTIDE SEQUENCE [LARGE SCALE GENOMIC DNA]</scope>
    <source>
        <strain evidence="15 16">MUC/MUC-530-WT-4D</strain>
    </source>
</reference>
<protein>
    <recommendedName>
        <fullName evidence="9">Porphobilinogen deaminase</fullName>
        <shortName evidence="9">PBG</shortName>
        <ecNumber evidence="9">2.5.1.61</ecNumber>
    </recommendedName>
    <alternativeName>
        <fullName evidence="9">Hydroxymethylbilane synthase</fullName>
        <shortName evidence="9">HMBS</shortName>
    </alternativeName>
    <alternativeName>
        <fullName evidence="9">Pre-uroporphyrinogen synthase</fullName>
    </alternativeName>
</protein>
<dbReference type="InterPro" id="IPR022417">
    <property type="entry name" value="Porphobilin_deaminase_N"/>
</dbReference>
<dbReference type="NCBIfam" id="TIGR01469">
    <property type="entry name" value="cobA_cysG_Cterm"/>
    <property type="match status" value="1"/>
</dbReference>
<dbReference type="InterPro" id="IPR022419">
    <property type="entry name" value="Porphobilin_deaminase_cofac_BS"/>
</dbReference>
<feature type="domain" description="Porphobilinogen deaminase N-terminal" evidence="12">
    <location>
        <begin position="4"/>
        <end position="210"/>
    </location>
</feature>
<evidence type="ECO:0000256" key="10">
    <source>
        <dbReference type="RuleBase" id="RU003960"/>
    </source>
</evidence>
<dbReference type="Gene3D" id="3.40.50.10090">
    <property type="match status" value="2"/>
</dbReference>
<dbReference type="SUPFAM" id="SSF53790">
    <property type="entry name" value="Tetrapyrrole methylase"/>
    <property type="match status" value="1"/>
</dbReference>
<dbReference type="GO" id="GO:0019354">
    <property type="term" value="P:siroheme biosynthetic process"/>
    <property type="evidence" value="ECO:0007669"/>
    <property type="project" value="InterPro"/>
</dbReference>
<evidence type="ECO:0000259" key="13">
    <source>
        <dbReference type="Pfam" id="PF02602"/>
    </source>
</evidence>
<dbReference type="Proteomes" id="UP000474024">
    <property type="component" value="Unassembled WGS sequence"/>
</dbReference>
<gene>
    <name evidence="9 15" type="primary">hemC</name>
    <name evidence="15" type="ORF">FYJ75_10005</name>
</gene>
<dbReference type="CDD" id="cd06578">
    <property type="entry name" value="HemD"/>
    <property type="match status" value="1"/>
</dbReference>
<evidence type="ECO:0000313" key="16">
    <source>
        <dbReference type="Proteomes" id="UP000474024"/>
    </source>
</evidence>
<dbReference type="InterPro" id="IPR036108">
    <property type="entry name" value="4pyrrol_syn_uPrphyn_synt_sf"/>
</dbReference>
<dbReference type="SUPFAM" id="SSF54782">
    <property type="entry name" value="Porphobilinogen deaminase (hydroxymethylbilane synthase), C-terminal domain"/>
    <property type="match status" value="1"/>
</dbReference>
<dbReference type="GO" id="GO:0006782">
    <property type="term" value="P:protoporphyrinogen IX biosynthetic process"/>
    <property type="evidence" value="ECO:0007669"/>
    <property type="project" value="UniProtKB-UniRule"/>
</dbReference>
<dbReference type="InterPro" id="IPR006366">
    <property type="entry name" value="CobA/CysG_C"/>
</dbReference>
<dbReference type="InterPro" id="IPR000860">
    <property type="entry name" value="HemC"/>
</dbReference>
<evidence type="ECO:0000259" key="12">
    <source>
        <dbReference type="Pfam" id="PF01379"/>
    </source>
</evidence>
<dbReference type="Pfam" id="PF00590">
    <property type="entry name" value="TP_methylase"/>
    <property type="match status" value="1"/>
</dbReference>
<comment type="subunit">
    <text evidence="3 9">Monomer.</text>
</comment>
<sequence>MKYIIGTRGSKLALVQAKYVQKKMKEAYPEDEYELKIISTKGDQIQDRPLNQIGAKGLFVKEIEDQILNDQIQIGVHSMKDMPAYPEEGLCFTRAWKREDPRDVLILREAKSLSSLREHAVIGTGSKRRAFQLMAMRPDLQIVDIRGNVDTRLRKMQEQKLDGIVLAAAGLKRLGLEEVITQYLDDEEMIHAPAQGILAIEIKADHTELERKLDVLADPDTNEEAIAERGFLAEIGGDCHIPVGAACRKAEDGSFELHAMYGNEDGSRIAFSHQKGNNPKELAKCAAKEIRRKIAGNVALVGAGPGDPGLITRKGLEAIQKADCIIYDRLAAPELLAEADPECERIYVGKENHHHTMPQERINELLVEKAMQYEHVVRLKGGDVYVFGRGGEEGIFLKEHGVPFTVIPGITSAIAGPAYAGIPITHRGISNGFHVVTAHSRKDELSDLDFASMAKSKETKVFLMGLSVLKTLMDKLMEAKMPSDTPVAVISNATCCAQKTSIGTIADIADKAKKDGIVSPALIVVGDVVNLRDELDFFENGPLFGKHYLVPKIGTGESKLTRLLKKQGAVVDEVTVGEIVSKQLTFRKEELQSVDWMIFTSRNGVTSFFESLYSSGLDTRALGNVKIAAVGNATAKVLKDYGICADFIPLQHDGTSLAEAMKEKVCDTDRIWYLKAENARDHLSELLEQFCHIRAIDVYENMTVPFDTKIKQQTYRQYDALLFTCASSAERVLGGWKTDQLKELPECISIGPQCTKALKELGVKHIRQASDAGYENMMDLLLE</sequence>
<keyword evidence="7 9" id="KW-0627">Porphyrin biosynthesis</keyword>
<dbReference type="FunFam" id="3.40.1010.10:FF:000001">
    <property type="entry name" value="Siroheme synthase"/>
    <property type="match status" value="1"/>
</dbReference>
<dbReference type="Pfam" id="PF01379">
    <property type="entry name" value="Porphobil_deam"/>
    <property type="match status" value="1"/>
</dbReference>
<dbReference type="EMBL" id="VUNI01000017">
    <property type="protein sequence ID" value="MST75349.1"/>
    <property type="molecule type" value="Genomic_DNA"/>
</dbReference>
<dbReference type="AlphaFoldDB" id="A0A6L5YTP5"/>
<feature type="modified residue" description="S-(dipyrrolylmethanemethyl)cysteine" evidence="9">
    <location>
        <position position="239"/>
    </location>
</feature>
<keyword evidence="5 9" id="KW-0808">Transferase</keyword>
<comment type="caution">
    <text evidence="15">The sequence shown here is derived from an EMBL/GenBank/DDBJ whole genome shotgun (WGS) entry which is preliminary data.</text>
</comment>
<evidence type="ECO:0000256" key="9">
    <source>
        <dbReference type="HAMAP-Rule" id="MF_00260"/>
    </source>
</evidence>
<evidence type="ECO:0000259" key="14">
    <source>
        <dbReference type="Pfam" id="PF03900"/>
    </source>
</evidence>
<dbReference type="GO" id="GO:0004418">
    <property type="term" value="F:hydroxymethylbilane synthase activity"/>
    <property type="evidence" value="ECO:0007669"/>
    <property type="project" value="UniProtKB-UniRule"/>
</dbReference>
<dbReference type="PROSITE" id="PS00533">
    <property type="entry name" value="PORPHOBILINOGEN_DEAM"/>
    <property type="match status" value="1"/>
</dbReference>
<comment type="similarity">
    <text evidence="10">Belongs to the precorrin methyltransferase family.</text>
</comment>
<dbReference type="SUPFAM" id="SSF53850">
    <property type="entry name" value="Periplasmic binding protein-like II"/>
    <property type="match status" value="1"/>
</dbReference>
<evidence type="ECO:0000259" key="11">
    <source>
        <dbReference type="Pfam" id="PF00590"/>
    </source>
</evidence>
<evidence type="ECO:0000313" key="15">
    <source>
        <dbReference type="EMBL" id="MST75349.1"/>
    </source>
</evidence>
<comment type="catalytic activity">
    <reaction evidence="8 9">
        <text>4 porphobilinogen + H2O = hydroxymethylbilane + 4 NH4(+)</text>
        <dbReference type="Rhea" id="RHEA:13185"/>
        <dbReference type="ChEBI" id="CHEBI:15377"/>
        <dbReference type="ChEBI" id="CHEBI:28938"/>
        <dbReference type="ChEBI" id="CHEBI:57845"/>
        <dbReference type="ChEBI" id="CHEBI:58126"/>
        <dbReference type="EC" id="2.5.1.61"/>
    </reaction>
</comment>
<name>A0A6L5YTP5_9FIRM</name>
<dbReference type="PROSITE" id="PS00840">
    <property type="entry name" value="SUMT_2"/>
    <property type="match status" value="1"/>
</dbReference>
<dbReference type="InterPro" id="IPR014777">
    <property type="entry name" value="4pyrrole_Mease_sub1"/>
</dbReference>
<dbReference type="Gene3D" id="3.40.190.10">
    <property type="entry name" value="Periplasmic binding protein-like II"/>
    <property type="match status" value="2"/>
</dbReference>
<comment type="cofactor">
    <cofactor evidence="9">
        <name>dipyrromethane</name>
        <dbReference type="ChEBI" id="CHEBI:60342"/>
    </cofactor>
    <text evidence="9">Binds 1 dipyrromethane group covalently.</text>
</comment>
<dbReference type="InterPro" id="IPR003754">
    <property type="entry name" value="4pyrrol_synth_uPrphyn_synth"/>
</dbReference>
<dbReference type="PANTHER" id="PTHR45790:SF3">
    <property type="entry name" value="S-ADENOSYL-L-METHIONINE-DEPENDENT UROPORPHYRINOGEN III METHYLTRANSFERASE, CHLOROPLASTIC"/>
    <property type="match status" value="1"/>
</dbReference>
<dbReference type="FunFam" id="3.40.190.10:FF:000005">
    <property type="entry name" value="Porphobilinogen deaminase"/>
    <property type="match status" value="1"/>
</dbReference>
<feature type="domain" description="Tetrapyrrole methylase" evidence="11">
    <location>
        <begin position="298"/>
        <end position="508"/>
    </location>
</feature>
<dbReference type="InterPro" id="IPR000878">
    <property type="entry name" value="4pyrrol_Mease"/>
</dbReference>
<keyword evidence="16" id="KW-1185">Reference proteome</keyword>
<dbReference type="Gene3D" id="3.30.950.10">
    <property type="entry name" value="Methyltransferase, Cobalt-precorrin-4 Transmethylase, Domain 2"/>
    <property type="match status" value="1"/>
</dbReference>
<evidence type="ECO:0000256" key="4">
    <source>
        <dbReference type="ARBA" id="ARBA00022603"/>
    </source>
</evidence>
<dbReference type="InterPro" id="IPR014776">
    <property type="entry name" value="4pyrrole_Mease_sub2"/>
</dbReference>
<evidence type="ECO:0000256" key="6">
    <source>
        <dbReference type="ARBA" id="ARBA00022691"/>
    </source>
</evidence>
<dbReference type="GO" id="GO:0032259">
    <property type="term" value="P:methylation"/>
    <property type="evidence" value="ECO:0007669"/>
    <property type="project" value="UniProtKB-KW"/>
</dbReference>